<protein>
    <submittedName>
        <fullName evidence="1">RusA family crossover junction endodeoxyribonuclease</fullName>
    </submittedName>
</protein>
<dbReference type="EMBL" id="SCWC02000005">
    <property type="protein sequence ID" value="KAA1039134.1"/>
    <property type="molecule type" value="Genomic_DNA"/>
</dbReference>
<dbReference type="Gene3D" id="3.30.1330.70">
    <property type="entry name" value="Holliday junction resolvase RusA"/>
    <property type="match status" value="1"/>
</dbReference>
<sequence>MHEITITYKDVEGFEKPMPSPRPRFKRVGRNVQTYMPASYMHHKAFIAQQMPRLLLTGQLKVTIMFGLPMPARLSKVNKEALSGTYHSKKPDIDNLVKTVLDAANKHIWIDDGQIVSMVTEKRYVREPKILMTVEEV</sequence>
<reference evidence="1 2" key="1">
    <citation type="submission" date="2019-09" db="EMBL/GenBank/DDBJ databases">
        <authorList>
            <person name="Mazhar S."/>
            <person name="Altermann E."/>
            <person name="Hill C."/>
            <person name="Mcauliffe O."/>
        </authorList>
    </citation>
    <scope>NUCLEOTIDE SEQUENCE [LARGE SCALE GENOMIC DNA]</scope>
    <source>
        <strain evidence="1 2">ATCC 51831</strain>
    </source>
</reference>
<keyword evidence="2" id="KW-1185">Reference proteome</keyword>
<dbReference type="SUPFAM" id="SSF103084">
    <property type="entry name" value="Holliday junction resolvase RusA"/>
    <property type="match status" value="1"/>
</dbReference>
<evidence type="ECO:0000313" key="2">
    <source>
        <dbReference type="Proteomes" id="UP000295735"/>
    </source>
</evidence>
<dbReference type="Proteomes" id="UP000295735">
    <property type="component" value="Unassembled WGS sequence"/>
</dbReference>
<name>A0ABQ6R7R3_9STAP</name>
<comment type="caution">
    <text evidence="1">The sequence shown here is derived from an EMBL/GenBank/DDBJ whole genome shotgun (WGS) entry which is preliminary data.</text>
</comment>
<evidence type="ECO:0000313" key="1">
    <source>
        <dbReference type="EMBL" id="KAA1039134.1"/>
    </source>
</evidence>
<accession>A0ABQ6R7R3</accession>
<proteinExistence type="predicted"/>
<organism evidence="1 2">
    <name type="scientific">Macrococcus equipercicus</name>
    <dbReference type="NCBI Taxonomy" id="69967"/>
    <lineage>
        <taxon>Bacteria</taxon>
        <taxon>Bacillati</taxon>
        <taxon>Bacillota</taxon>
        <taxon>Bacilli</taxon>
        <taxon>Bacillales</taxon>
        <taxon>Staphylococcaceae</taxon>
        <taxon>Macrococcus</taxon>
    </lineage>
</organism>
<dbReference type="InterPro" id="IPR008822">
    <property type="entry name" value="Endonuclease_RusA-like"/>
</dbReference>
<gene>
    <name evidence="1" type="ORF">ERX35_007930</name>
</gene>
<dbReference type="InterPro" id="IPR036614">
    <property type="entry name" value="RusA-like_sf"/>
</dbReference>
<dbReference type="Pfam" id="PF05866">
    <property type="entry name" value="RusA"/>
    <property type="match status" value="1"/>
</dbReference>